<comment type="caution">
    <text evidence="1">The sequence shown here is derived from an EMBL/GenBank/DDBJ whole genome shotgun (WGS) entry which is preliminary data.</text>
</comment>
<keyword evidence="2" id="KW-1185">Reference proteome</keyword>
<dbReference type="Proteomes" id="UP001057291">
    <property type="component" value="Unassembled WGS sequence"/>
</dbReference>
<proteinExistence type="predicted"/>
<dbReference type="RefSeq" id="WP_282200283.1">
    <property type="nucleotide sequence ID" value="NZ_BOQE01000001.1"/>
</dbReference>
<evidence type="ECO:0000313" key="1">
    <source>
        <dbReference type="EMBL" id="GIM47272.1"/>
    </source>
</evidence>
<evidence type="ECO:0000313" key="2">
    <source>
        <dbReference type="Proteomes" id="UP001057291"/>
    </source>
</evidence>
<dbReference type="AlphaFoldDB" id="A0AAV4LHH4"/>
<evidence type="ECO:0008006" key="3">
    <source>
        <dbReference type="Google" id="ProtNLM"/>
    </source>
</evidence>
<protein>
    <recommendedName>
        <fullName evidence="3">WYL domain-containing protein</fullName>
    </recommendedName>
</protein>
<reference evidence="1" key="1">
    <citation type="journal article" date="2023" name="Int. J. Syst. Evol. Microbiol.">
        <title>Collibacillus ludicampi gen. nov., sp. nov., a new soil bacterium of the family Alicyclobacillaceae.</title>
        <authorList>
            <person name="Jojima T."/>
            <person name="Ioku Y."/>
            <person name="Fukuta Y."/>
            <person name="Shirasaka N."/>
            <person name="Matsumura Y."/>
            <person name="Mori M."/>
        </authorList>
    </citation>
    <scope>NUCLEOTIDE SEQUENCE</scope>
    <source>
        <strain evidence="1">TP075</strain>
    </source>
</reference>
<dbReference type="EMBL" id="BOQE01000001">
    <property type="protein sequence ID" value="GIM47272.1"/>
    <property type="molecule type" value="Genomic_DNA"/>
</dbReference>
<organism evidence="1 2">
    <name type="scientific">Collibacillus ludicampi</name>
    <dbReference type="NCBI Taxonomy" id="2771369"/>
    <lineage>
        <taxon>Bacteria</taxon>
        <taxon>Bacillati</taxon>
        <taxon>Bacillota</taxon>
        <taxon>Bacilli</taxon>
        <taxon>Bacillales</taxon>
        <taxon>Alicyclobacillaceae</taxon>
        <taxon>Collibacillus</taxon>
    </lineage>
</organism>
<accession>A0AAV4LHH4</accession>
<sequence length="72" mass="8601">MLKDLERYLDTGALVDIIYMDRNEQFTKRTVKLKEISGEHVKAYCYQRHANRMFKIDKILAAIPARKNKPRF</sequence>
<gene>
    <name evidence="1" type="ORF">DNHGIG_28210</name>
</gene>
<name>A0AAV4LHH4_9BACL</name>